<feature type="domain" description="Nucleoside phosphorylase" evidence="4">
    <location>
        <begin position="19"/>
        <end position="254"/>
    </location>
</feature>
<dbReference type="InterPro" id="IPR035994">
    <property type="entry name" value="Nucleoside_phosphorylase_sf"/>
</dbReference>
<proteinExistence type="predicted"/>
<dbReference type="GO" id="GO:0017061">
    <property type="term" value="F:S-methyl-5-thioadenosine phosphorylase activity"/>
    <property type="evidence" value="ECO:0007669"/>
    <property type="project" value="InterPro"/>
</dbReference>
<dbReference type="InterPro" id="IPR000845">
    <property type="entry name" value="Nucleoside_phosphorylase_d"/>
</dbReference>
<gene>
    <name evidence="5" type="ORF">SPRG_00921</name>
</gene>
<dbReference type="GeneID" id="24123544"/>
<dbReference type="PANTHER" id="PTHR42679:SF2">
    <property type="entry name" value="S-METHYL-5'-THIOADENOSINE PHOSPHORYLASE"/>
    <property type="match status" value="1"/>
</dbReference>
<accession>A0A067D864</accession>
<name>A0A067D864_SAPPC</name>
<dbReference type="SUPFAM" id="SSF53167">
    <property type="entry name" value="Purine and uridine phosphorylases"/>
    <property type="match status" value="1"/>
</dbReference>
<evidence type="ECO:0000256" key="2">
    <source>
        <dbReference type="ARBA" id="ARBA00022679"/>
    </source>
</evidence>
<evidence type="ECO:0000313" key="6">
    <source>
        <dbReference type="Proteomes" id="UP000030745"/>
    </source>
</evidence>
<dbReference type="CDD" id="cd09010">
    <property type="entry name" value="MTAP_SsMTAPII_like_MTIP"/>
    <property type="match status" value="1"/>
</dbReference>
<evidence type="ECO:0000256" key="3">
    <source>
        <dbReference type="ARBA" id="ARBA00022726"/>
    </source>
</evidence>
<sequence>MAPQQSTTTYEDEPAEMTVGIIGGSSLFHSKRFSGMDQITVPTEYGPVLAYKGRWGTSSTDIVFIQRHHADGDKPSDYKQPRNINYHAIVTALKELNCDCIIGVYSVGSMTTAIPIGSMAIPNDYFNPFDIINISSHYEAHIVPCISEPLRKYFLEVLRAEGLNPHDGGVYVQTAGPRFETKAEIRFFAQFGELVGMTGCHEAGLANELQVPFAMVSIVDNMAHGIGEQLTLEQFKIAQKANCATMERSVVKILDNISRIVLEEDLVGDDEDKTAAEAAC</sequence>
<evidence type="ECO:0000256" key="1">
    <source>
        <dbReference type="ARBA" id="ARBA00022676"/>
    </source>
</evidence>
<keyword evidence="6" id="KW-1185">Reference proteome</keyword>
<dbReference type="InterPro" id="IPR010044">
    <property type="entry name" value="MTAP"/>
</dbReference>
<evidence type="ECO:0000313" key="5">
    <source>
        <dbReference type="EMBL" id="KDO34861.1"/>
    </source>
</evidence>
<dbReference type="GO" id="GO:0006166">
    <property type="term" value="P:purine ribonucleoside salvage"/>
    <property type="evidence" value="ECO:0007669"/>
    <property type="project" value="UniProtKB-KW"/>
</dbReference>
<dbReference type="PANTHER" id="PTHR42679">
    <property type="entry name" value="S-METHYL-5'-THIOADENOSINE PHOSPHORYLASE"/>
    <property type="match status" value="1"/>
</dbReference>
<dbReference type="STRING" id="695850.A0A067D864"/>
<dbReference type="Proteomes" id="UP000030745">
    <property type="component" value="Unassembled WGS sequence"/>
</dbReference>
<reference evidence="5 6" key="1">
    <citation type="journal article" date="2013" name="PLoS Genet.">
        <title>Distinctive expansion of potential virulence genes in the genome of the oomycete fish pathogen Saprolegnia parasitica.</title>
        <authorList>
            <person name="Jiang R.H."/>
            <person name="de Bruijn I."/>
            <person name="Haas B.J."/>
            <person name="Belmonte R."/>
            <person name="Lobach L."/>
            <person name="Christie J."/>
            <person name="van den Ackerveken G."/>
            <person name="Bottin A."/>
            <person name="Bulone V."/>
            <person name="Diaz-Moreno S.M."/>
            <person name="Dumas B."/>
            <person name="Fan L."/>
            <person name="Gaulin E."/>
            <person name="Govers F."/>
            <person name="Grenville-Briggs L.J."/>
            <person name="Horner N.R."/>
            <person name="Levin J.Z."/>
            <person name="Mammella M."/>
            <person name="Meijer H.J."/>
            <person name="Morris P."/>
            <person name="Nusbaum C."/>
            <person name="Oome S."/>
            <person name="Phillips A.J."/>
            <person name="van Rooyen D."/>
            <person name="Rzeszutek E."/>
            <person name="Saraiva M."/>
            <person name="Secombes C.J."/>
            <person name="Seidl M.F."/>
            <person name="Snel B."/>
            <person name="Stassen J.H."/>
            <person name="Sykes S."/>
            <person name="Tripathy S."/>
            <person name="van den Berg H."/>
            <person name="Vega-Arreguin J.C."/>
            <person name="Wawra S."/>
            <person name="Young S.K."/>
            <person name="Zeng Q."/>
            <person name="Dieguez-Uribeondo J."/>
            <person name="Russ C."/>
            <person name="Tyler B.M."/>
            <person name="van West P."/>
        </authorList>
    </citation>
    <scope>NUCLEOTIDE SEQUENCE [LARGE SCALE GENOMIC DNA]</scope>
    <source>
        <strain evidence="5 6">CBS 223.65</strain>
    </source>
</reference>
<dbReference type="KEGG" id="spar:SPRG_00921"/>
<dbReference type="VEuPathDB" id="FungiDB:SPRG_00921"/>
<dbReference type="RefSeq" id="XP_012194523.1">
    <property type="nucleotide sequence ID" value="XM_012339133.1"/>
</dbReference>
<dbReference type="EMBL" id="KK583190">
    <property type="protein sequence ID" value="KDO34861.1"/>
    <property type="molecule type" value="Genomic_DNA"/>
</dbReference>
<evidence type="ECO:0000259" key="4">
    <source>
        <dbReference type="Pfam" id="PF01048"/>
    </source>
</evidence>
<dbReference type="Pfam" id="PF01048">
    <property type="entry name" value="PNP_UDP_1"/>
    <property type="match status" value="1"/>
</dbReference>
<protein>
    <recommendedName>
        <fullName evidence="4">Nucleoside phosphorylase domain-containing protein</fullName>
    </recommendedName>
</protein>
<dbReference type="OMA" id="ADPFCPE"/>
<keyword evidence="3" id="KW-0660">Purine salvage</keyword>
<organism evidence="5 6">
    <name type="scientific">Saprolegnia parasitica (strain CBS 223.65)</name>
    <dbReference type="NCBI Taxonomy" id="695850"/>
    <lineage>
        <taxon>Eukaryota</taxon>
        <taxon>Sar</taxon>
        <taxon>Stramenopiles</taxon>
        <taxon>Oomycota</taxon>
        <taxon>Saprolegniomycetes</taxon>
        <taxon>Saprolegniales</taxon>
        <taxon>Saprolegniaceae</taxon>
        <taxon>Saprolegnia</taxon>
    </lineage>
</organism>
<dbReference type="OrthoDB" id="431409at2759"/>
<dbReference type="GO" id="GO:0019509">
    <property type="term" value="P:L-methionine salvage from methylthioadenosine"/>
    <property type="evidence" value="ECO:0007669"/>
    <property type="project" value="TreeGrafter"/>
</dbReference>
<dbReference type="GO" id="GO:0005829">
    <property type="term" value="C:cytosol"/>
    <property type="evidence" value="ECO:0007669"/>
    <property type="project" value="TreeGrafter"/>
</dbReference>
<dbReference type="AlphaFoldDB" id="A0A067D864"/>
<dbReference type="Gene3D" id="3.40.50.1580">
    <property type="entry name" value="Nucleoside phosphorylase domain"/>
    <property type="match status" value="1"/>
</dbReference>
<keyword evidence="2" id="KW-0808">Transferase</keyword>
<keyword evidence="1" id="KW-0328">Glycosyltransferase</keyword>